<evidence type="ECO:0000313" key="3">
    <source>
        <dbReference type="EMBL" id="PWH86276.1"/>
    </source>
</evidence>
<protein>
    <submittedName>
        <fullName evidence="3">YdcF family protein</fullName>
    </submittedName>
</protein>
<dbReference type="Gene3D" id="3.40.50.620">
    <property type="entry name" value="HUPs"/>
    <property type="match status" value="1"/>
</dbReference>
<dbReference type="GO" id="GO:0000270">
    <property type="term" value="P:peptidoglycan metabolic process"/>
    <property type="evidence" value="ECO:0007669"/>
    <property type="project" value="TreeGrafter"/>
</dbReference>
<dbReference type="InterPro" id="IPR014729">
    <property type="entry name" value="Rossmann-like_a/b/a_fold"/>
</dbReference>
<keyword evidence="1" id="KW-0472">Membrane</keyword>
<dbReference type="CDD" id="cd06259">
    <property type="entry name" value="YdcF-like"/>
    <property type="match status" value="1"/>
</dbReference>
<feature type="transmembrane region" description="Helical" evidence="1">
    <location>
        <begin position="6"/>
        <end position="29"/>
    </location>
</feature>
<reference evidence="3 4" key="2">
    <citation type="submission" date="2018-05" db="EMBL/GenBank/DDBJ databases">
        <authorList>
            <person name="Lanie J.A."/>
            <person name="Ng W.-L."/>
            <person name="Kazmierczak K.M."/>
            <person name="Andrzejewski T.M."/>
            <person name="Davidsen T.M."/>
            <person name="Wayne K.J."/>
            <person name="Tettelin H."/>
            <person name="Glass J.I."/>
            <person name="Rusch D."/>
            <person name="Podicherti R."/>
            <person name="Tsui H.-C.T."/>
            <person name="Winkler M.E."/>
        </authorList>
    </citation>
    <scope>NUCLEOTIDE SEQUENCE [LARGE SCALE GENOMIC DNA]</scope>
    <source>
        <strain evidence="3 4">C305</strain>
    </source>
</reference>
<dbReference type="PANTHER" id="PTHR30336">
    <property type="entry name" value="INNER MEMBRANE PROTEIN, PROBABLE PERMEASE"/>
    <property type="match status" value="1"/>
</dbReference>
<proteinExistence type="predicted"/>
<keyword evidence="1" id="KW-1133">Transmembrane helix</keyword>
<keyword evidence="4" id="KW-1185">Reference proteome</keyword>
<gene>
    <name evidence="3" type="ORF">DIT68_03290</name>
</gene>
<evidence type="ECO:0000256" key="1">
    <source>
        <dbReference type="SAM" id="Phobius"/>
    </source>
</evidence>
<evidence type="ECO:0000259" key="2">
    <source>
        <dbReference type="Pfam" id="PF02698"/>
    </source>
</evidence>
<dbReference type="EMBL" id="QFRJ01000002">
    <property type="protein sequence ID" value="PWH86276.1"/>
    <property type="molecule type" value="Genomic_DNA"/>
</dbReference>
<dbReference type="GO" id="GO:0005886">
    <property type="term" value="C:plasma membrane"/>
    <property type="evidence" value="ECO:0007669"/>
    <property type="project" value="TreeGrafter"/>
</dbReference>
<evidence type="ECO:0000313" key="4">
    <source>
        <dbReference type="Proteomes" id="UP000245370"/>
    </source>
</evidence>
<dbReference type="Proteomes" id="UP000245370">
    <property type="component" value="Unassembled WGS sequence"/>
</dbReference>
<name>A0A2U2XEP0_9FLAO</name>
<feature type="domain" description="DUF218" evidence="2">
    <location>
        <begin position="76"/>
        <end position="245"/>
    </location>
</feature>
<dbReference type="AlphaFoldDB" id="A0A2U2XEP0"/>
<comment type="caution">
    <text evidence="3">The sequence shown here is derived from an EMBL/GenBank/DDBJ whole genome shotgun (WGS) entry which is preliminary data.</text>
</comment>
<dbReference type="InterPro" id="IPR051599">
    <property type="entry name" value="Cell_Envelope_Assoc"/>
</dbReference>
<dbReference type="Pfam" id="PF02698">
    <property type="entry name" value="DUF218"/>
    <property type="match status" value="1"/>
</dbReference>
<dbReference type="PANTHER" id="PTHR30336:SF4">
    <property type="entry name" value="ENVELOPE BIOGENESIS FACTOR ELYC"/>
    <property type="match status" value="1"/>
</dbReference>
<dbReference type="GO" id="GO:0043164">
    <property type="term" value="P:Gram-negative-bacterium-type cell wall biogenesis"/>
    <property type="evidence" value="ECO:0007669"/>
    <property type="project" value="TreeGrafter"/>
</dbReference>
<accession>A0A2U2XEP0</accession>
<keyword evidence="1" id="KW-0812">Transmembrane</keyword>
<sequence length="252" mass="29220">MILILSKIIYFLITPLTWLLLSIFIWAFAKKKKVKQMAKVSSIVIILFFSNTFIYKEALRLWEIPAVNKTEINHHDVGIVLGGMFEYDNDANRLSIRRGGDRIWQAIDLYKAKKISKICIVGKHGNVIDRGLKEAEQLKVQLVEWGIPEIDIITETESRNTNENAKFTAALFQQSYPHFDSFLLITSARHMKRAKASFENYEFEVTPFSTDQYVGKERFYHWDEFIIPSADTFNGWFGLIKEVVGYVGYGLF</sequence>
<reference evidence="3 4" key="1">
    <citation type="submission" date="2018-05" db="EMBL/GenBank/DDBJ databases">
        <title>Brumimicrobium oceani sp. nov., isolated from coastal sediment.</title>
        <authorList>
            <person name="Kou Y."/>
        </authorList>
    </citation>
    <scope>NUCLEOTIDE SEQUENCE [LARGE SCALE GENOMIC DNA]</scope>
    <source>
        <strain evidence="3 4">C305</strain>
    </source>
</reference>
<dbReference type="InterPro" id="IPR003848">
    <property type="entry name" value="DUF218"/>
</dbReference>
<organism evidence="3 4">
    <name type="scientific">Brumimicrobium oceani</name>
    <dbReference type="NCBI Taxonomy" id="2100725"/>
    <lineage>
        <taxon>Bacteria</taxon>
        <taxon>Pseudomonadati</taxon>
        <taxon>Bacteroidota</taxon>
        <taxon>Flavobacteriia</taxon>
        <taxon>Flavobacteriales</taxon>
        <taxon>Crocinitomicaceae</taxon>
        <taxon>Brumimicrobium</taxon>
    </lineage>
</organism>